<dbReference type="RefSeq" id="WP_003338484.1">
    <property type="nucleotide sequence ID" value="NZ_CP007806.1"/>
</dbReference>
<organism evidence="1 2">
    <name type="scientific">Brevibacillus laterosporus LMG 15441</name>
    <dbReference type="NCBI Taxonomy" id="1042163"/>
    <lineage>
        <taxon>Bacteria</taxon>
        <taxon>Bacillati</taxon>
        <taxon>Bacillota</taxon>
        <taxon>Bacilli</taxon>
        <taxon>Bacillales</taxon>
        <taxon>Paenibacillaceae</taxon>
        <taxon>Brevibacillus</taxon>
    </lineage>
</organism>
<dbReference type="EMBL" id="CP007806">
    <property type="protein sequence ID" value="AIG26174.1"/>
    <property type="molecule type" value="Genomic_DNA"/>
</dbReference>
<dbReference type="Proteomes" id="UP000005850">
    <property type="component" value="Chromosome"/>
</dbReference>
<proteinExistence type="predicted"/>
<gene>
    <name evidence="1" type="ORF">BRLA_c018520</name>
</gene>
<sequence>MVTYTFNETAIHIEETPNEKDVTFRVEIKSEAMRDRIKELRTYLNNDKDYTDALFYTDQQGVFEIIVRNDYYLKFLTEAFRFHCLESLRWNE</sequence>
<dbReference type="AlphaFoldDB" id="A0A075R2R9"/>
<dbReference type="KEGG" id="blr:BRLA_c018520"/>
<evidence type="ECO:0000313" key="2">
    <source>
        <dbReference type="Proteomes" id="UP000005850"/>
    </source>
</evidence>
<reference evidence="1 2" key="1">
    <citation type="journal article" date="2011" name="J. Bacteriol.">
        <title>Genome sequence of Brevibacillus laterosporus LMG 15441, a pathogen of invertebrates.</title>
        <authorList>
            <person name="Djukic M."/>
            <person name="Poehlein A."/>
            <person name="Thurmer A."/>
            <person name="Daniel R."/>
        </authorList>
    </citation>
    <scope>NUCLEOTIDE SEQUENCE [LARGE SCALE GENOMIC DNA]</scope>
    <source>
        <strain evidence="1 2">LMG 15441</strain>
    </source>
</reference>
<evidence type="ECO:0000313" key="1">
    <source>
        <dbReference type="EMBL" id="AIG26174.1"/>
    </source>
</evidence>
<dbReference type="STRING" id="1042163.BRLA_c018520"/>
<name>A0A075R2R9_BRELA</name>
<dbReference type="eggNOG" id="ENOG50331TV">
    <property type="taxonomic scope" value="Bacteria"/>
</dbReference>
<protein>
    <submittedName>
        <fullName evidence="1">Uncharacterized protein</fullName>
    </submittedName>
</protein>
<keyword evidence="2" id="KW-1185">Reference proteome</keyword>
<accession>A0A075R2R9</accession>
<dbReference type="HOGENOM" id="CLU_186078_0_0_9"/>